<evidence type="ECO:0000256" key="7">
    <source>
        <dbReference type="RuleBase" id="RU000492"/>
    </source>
</evidence>
<dbReference type="STRING" id="115783.SAMN02745119_00863"/>
<evidence type="ECO:0000256" key="6">
    <source>
        <dbReference type="PROSITE-ProRule" id="PRU00552"/>
    </source>
</evidence>
<dbReference type="PROSITE" id="PS00039">
    <property type="entry name" value="DEAD_ATP_HELICASE"/>
    <property type="match status" value="1"/>
</dbReference>
<dbReference type="CDD" id="cd18787">
    <property type="entry name" value="SF2_C_DEAD"/>
    <property type="match status" value="1"/>
</dbReference>
<keyword evidence="3 7" id="KW-0347">Helicase</keyword>
<dbReference type="PROSITE" id="PS51195">
    <property type="entry name" value="Q_MOTIF"/>
    <property type="match status" value="1"/>
</dbReference>
<dbReference type="PROSITE" id="PS51194">
    <property type="entry name" value="HELICASE_CTER"/>
    <property type="match status" value="1"/>
</dbReference>
<name>A0A1T4LB10_9BACT</name>
<dbReference type="SMART" id="SM00487">
    <property type="entry name" value="DEXDc"/>
    <property type="match status" value="1"/>
</dbReference>
<accession>A0A1T4LB10</accession>
<sequence length="431" mass="46274">MSFAELNLHASIQKAISACGYATPTPIQAEAIPQALSGRDLIASAQTGTGKTAAFIIPALERLAKPGPAGIGPRVLVLTPTRELAAQVADSVARYGRFLRMRYGSIVGGMPYPDQVRLLRQPVDLIVATPGRLIDHLERGRIDLSRVELLVLDEADRMLDMGFTDAVDQIAAATPKKRQTLLFTATMDDPMARLAGRLLKEPSRIAISSPQANHDSIEQRMHLTDNLGHKHKMLHHLLDDPAITQAIIFSATKRDADTLARDLYDRGLSAAALHGDMTQGARTRTLTNLRRGKVRFLVATDVAARGLDINGISHVINFDLPRAAEDYVHRIGRTGRAGATGVAISFVSPADAVYLQRIQRYTGQTVQMHTIPGLEPVSTLPVPGRGGNGAGKGRRPFAAGGQRRQGAGAGKGGAAAPKSKSGYQQRGRSQR</sequence>
<dbReference type="InterPro" id="IPR001650">
    <property type="entry name" value="Helicase_C-like"/>
</dbReference>
<keyword evidence="13" id="KW-1185">Reference proteome</keyword>
<feature type="domain" description="DEAD-box RNA helicase Q" evidence="11">
    <location>
        <begin position="1"/>
        <end position="29"/>
    </location>
</feature>
<dbReference type="GO" id="GO:0003724">
    <property type="term" value="F:RNA helicase activity"/>
    <property type="evidence" value="ECO:0007669"/>
    <property type="project" value="InterPro"/>
</dbReference>
<protein>
    <submittedName>
        <fullName evidence="12">Superfamily II DNA and RNA helicase</fullName>
    </submittedName>
</protein>
<feature type="short sequence motif" description="Q motif" evidence="6">
    <location>
        <begin position="1"/>
        <end position="29"/>
    </location>
</feature>
<dbReference type="InterPro" id="IPR011545">
    <property type="entry name" value="DEAD/DEAH_box_helicase_dom"/>
</dbReference>
<evidence type="ECO:0000313" key="12">
    <source>
        <dbReference type="EMBL" id="SJZ51925.1"/>
    </source>
</evidence>
<evidence type="ECO:0000259" key="9">
    <source>
        <dbReference type="PROSITE" id="PS51192"/>
    </source>
</evidence>
<keyword evidence="2 7" id="KW-0378">Hydrolase</keyword>
<dbReference type="Proteomes" id="UP000190102">
    <property type="component" value="Unassembled WGS sequence"/>
</dbReference>
<keyword evidence="4 7" id="KW-0067">ATP-binding</keyword>
<feature type="domain" description="Helicase ATP-binding" evidence="9">
    <location>
        <begin position="32"/>
        <end position="205"/>
    </location>
</feature>
<evidence type="ECO:0000259" key="11">
    <source>
        <dbReference type="PROSITE" id="PS51195"/>
    </source>
</evidence>
<dbReference type="InterPro" id="IPR027417">
    <property type="entry name" value="P-loop_NTPase"/>
</dbReference>
<keyword evidence="1 7" id="KW-0547">Nucleotide-binding</keyword>
<dbReference type="SMART" id="SM00490">
    <property type="entry name" value="HELICc"/>
    <property type="match status" value="1"/>
</dbReference>
<dbReference type="AlphaFoldDB" id="A0A1T4LB10"/>
<dbReference type="PANTHER" id="PTHR47959">
    <property type="entry name" value="ATP-DEPENDENT RNA HELICASE RHLE-RELATED"/>
    <property type="match status" value="1"/>
</dbReference>
<dbReference type="InterPro" id="IPR044742">
    <property type="entry name" value="DEAD/DEAH_RhlB"/>
</dbReference>
<dbReference type="PROSITE" id="PS51192">
    <property type="entry name" value="HELICASE_ATP_BIND_1"/>
    <property type="match status" value="1"/>
</dbReference>
<dbReference type="InterPro" id="IPR014001">
    <property type="entry name" value="Helicase_ATP-bd"/>
</dbReference>
<dbReference type="PANTHER" id="PTHR47959:SF17">
    <property type="entry name" value="ATP-DEPENDENT RNA HELICASE DEAD BOX FAMILY"/>
    <property type="match status" value="1"/>
</dbReference>
<dbReference type="SUPFAM" id="SSF52540">
    <property type="entry name" value="P-loop containing nucleoside triphosphate hydrolases"/>
    <property type="match status" value="1"/>
</dbReference>
<feature type="region of interest" description="Disordered" evidence="8">
    <location>
        <begin position="376"/>
        <end position="431"/>
    </location>
</feature>
<proteinExistence type="inferred from homology"/>
<dbReference type="Pfam" id="PF00271">
    <property type="entry name" value="Helicase_C"/>
    <property type="match status" value="1"/>
</dbReference>
<dbReference type="CDD" id="cd00268">
    <property type="entry name" value="DEADc"/>
    <property type="match status" value="1"/>
</dbReference>
<dbReference type="InterPro" id="IPR050079">
    <property type="entry name" value="DEAD_box_RNA_helicase"/>
</dbReference>
<evidence type="ECO:0000256" key="1">
    <source>
        <dbReference type="ARBA" id="ARBA00022741"/>
    </source>
</evidence>
<dbReference type="Gene3D" id="3.40.50.300">
    <property type="entry name" value="P-loop containing nucleotide triphosphate hydrolases"/>
    <property type="match status" value="2"/>
</dbReference>
<dbReference type="OrthoDB" id="9805696at2"/>
<dbReference type="GO" id="GO:0005524">
    <property type="term" value="F:ATP binding"/>
    <property type="evidence" value="ECO:0007669"/>
    <property type="project" value="UniProtKB-KW"/>
</dbReference>
<evidence type="ECO:0000256" key="2">
    <source>
        <dbReference type="ARBA" id="ARBA00022801"/>
    </source>
</evidence>
<dbReference type="InterPro" id="IPR000629">
    <property type="entry name" value="RNA-helicase_DEAD-box_CS"/>
</dbReference>
<evidence type="ECO:0000259" key="10">
    <source>
        <dbReference type="PROSITE" id="PS51194"/>
    </source>
</evidence>
<reference evidence="13" key="1">
    <citation type="submission" date="2017-02" db="EMBL/GenBank/DDBJ databases">
        <authorList>
            <person name="Varghese N."/>
            <person name="Submissions S."/>
        </authorList>
    </citation>
    <scope>NUCLEOTIDE SEQUENCE [LARGE SCALE GENOMIC DNA]</scope>
    <source>
        <strain evidence="13">ATCC BAA-34</strain>
    </source>
</reference>
<evidence type="ECO:0000256" key="4">
    <source>
        <dbReference type="ARBA" id="ARBA00022840"/>
    </source>
</evidence>
<dbReference type="GO" id="GO:0003676">
    <property type="term" value="F:nucleic acid binding"/>
    <property type="evidence" value="ECO:0007669"/>
    <property type="project" value="InterPro"/>
</dbReference>
<evidence type="ECO:0000256" key="3">
    <source>
        <dbReference type="ARBA" id="ARBA00022806"/>
    </source>
</evidence>
<comment type="similarity">
    <text evidence="5 7">Belongs to the DEAD box helicase family.</text>
</comment>
<dbReference type="GO" id="GO:0005829">
    <property type="term" value="C:cytosol"/>
    <property type="evidence" value="ECO:0007669"/>
    <property type="project" value="TreeGrafter"/>
</dbReference>
<evidence type="ECO:0000256" key="8">
    <source>
        <dbReference type="SAM" id="MobiDB-lite"/>
    </source>
</evidence>
<gene>
    <name evidence="12" type="ORF">SAMN02745119_00863</name>
</gene>
<feature type="domain" description="Helicase C-terminal" evidence="10">
    <location>
        <begin position="233"/>
        <end position="378"/>
    </location>
</feature>
<dbReference type="EMBL" id="FUWR01000002">
    <property type="protein sequence ID" value="SJZ51925.1"/>
    <property type="molecule type" value="Genomic_DNA"/>
</dbReference>
<dbReference type="RefSeq" id="WP_078789146.1">
    <property type="nucleotide sequence ID" value="NZ_FUWR01000002.1"/>
</dbReference>
<dbReference type="InterPro" id="IPR014014">
    <property type="entry name" value="RNA_helicase_DEAD_Q_motif"/>
</dbReference>
<dbReference type="GO" id="GO:0016787">
    <property type="term" value="F:hydrolase activity"/>
    <property type="evidence" value="ECO:0007669"/>
    <property type="project" value="UniProtKB-KW"/>
</dbReference>
<dbReference type="Pfam" id="PF00270">
    <property type="entry name" value="DEAD"/>
    <property type="match status" value="1"/>
</dbReference>
<evidence type="ECO:0000256" key="5">
    <source>
        <dbReference type="ARBA" id="ARBA00038437"/>
    </source>
</evidence>
<feature type="compositionally biased region" description="Low complexity" evidence="8">
    <location>
        <begin position="396"/>
        <end position="406"/>
    </location>
</feature>
<evidence type="ECO:0000313" key="13">
    <source>
        <dbReference type="Proteomes" id="UP000190102"/>
    </source>
</evidence>
<organism evidence="12 13">
    <name type="scientific">Trichlorobacter thiogenes</name>
    <dbReference type="NCBI Taxonomy" id="115783"/>
    <lineage>
        <taxon>Bacteria</taxon>
        <taxon>Pseudomonadati</taxon>
        <taxon>Thermodesulfobacteriota</taxon>
        <taxon>Desulfuromonadia</taxon>
        <taxon>Geobacterales</taxon>
        <taxon>Geobacteraceae</taxon>
        <taxon>Trichlorobacter</taxon>
    </lineage>
</organism>